<sequence length="214" mass="24017">MESSLSESSTKINLKLLVDKTKRRVLFAEAGKDFVDFFFGLMELPLGAVISHLVERGMVKSWPISKVYEAVQNIDPIYLQPNQSKTTLLNPKTSPLITKQTPMLHQFGCIVQQQVYSPGSYQSSSSRKELVDGYVKGMVAYMVMDDLTIKPMSTISCITILNNFQVKDVGCLEEKSVEIDMETALKMIKACFQSTTVLTDVFLKPEEISIVKMI</sequence>
<keyword evidence="2" id="KW-1185">Reference proteome</keyword>
<protein>
    <submittedName>
        <fullName evidence="1">OLC1v1007601C1</fullName>
    </submittedName>
</protein>
<organism evidence="1 2">
    <name type="scientific">Oldenlandia corymbosa var. corymbosa</name>
    <dbReference type="NCBI Taxonomy" id="529605"/>
    <lineage>
        <taxon>Eukaryota</taxon>
        <taxon>Viridiplantae</taxon>
        <taxon>Streptophyta</taxon>
        <taxon>Embryophyta</taxon>
        <taxon>Tracheophyta</taxon>
        <taxon>Spermatophyta</taxon>
        <taxon>Magnoliopsida</taxon>
        <taxon>eudicotyledons</taxon>
        <taxon>Gunneridae</taxon>
        <taxon>Pentapetalae</taxon>
        <taxon>asterids</taxon>
        <taxon>lamiids</taxon>
        <taxon>Gentianales</taxon>
        <taxon>Rubiaceae</taxon>
        <taxon>Rubioideae</taxon>
        <taxon>Spermacoceae</taxon>
        <taxon>Hedyotis-Oldenlandia complex</taxon>
        <taxon>Oldenlandia</taxon>
    </lineage>
</organism>
<dbReference type="AlphaFoldDB" id="A0AAV1DJK1"/>
<dbReference type="Pfam" id="PF05056">
    <property type="entry name" value="DUF674"/>
    <property type="match status" value="2"/>
</dbReference>
<dbReference type="Proteomes" id="UP001161247">
    <property type="component" value="Chromosome 5"/>
</dbReference>
<dbReference type="PANTHER" id="PTHR33103">
    <property type="entry name" value="OS01G0153900 PROTEIN"/>
    <property type="match status" value="1"/>
</dbReference>
<dbReference type="InterPro" id="IPR007750">
    <property type="entry name" value="DUF674"/>
</dbReference>
<dbReference type="EMBL" id="OX459122">
    <property type="protein sequence ID" value="CAI9108082.1"/>
    <property type="molecule type" value="Genomic_DNA"/>
</dbReference>
<dbReference type="PANTHER" id="PTHR33103:SF99">
    <property type="entry name" value="DUF674 FAMILY PROTEIN"/>
    <property type="match status" value="1"/>
</dbReference>
<name>A0AAV1DJK1_OLDCO</name>
<proteinExistence type="predicted"/>
<gene>
    <name evidence="1" type="ORF">OLC1_LOCUS16235</name>
</gene>
<evidence type="ECO:0000313" key="2">
    <source>
        <dbReference type="Proteomes" id="UP001161247"/>
    </source>
</evidence>
<evidence type="ECO:0000313" key="1">
    <source>
        <dbReference type="EMBL" id="CAI9108082.1"/>
    </source>
</evidence>
<accession>A0AAV1DJK1</accession>
<reference evidence="1" key="1">
    <citation type="submission" date="2023-03" db="EMBL/GenBank/DDBJ databases">
        <authorList>
            <person name="Julca I."/>
        </authorList>
    </citation>
    <scope>NUCLEOTIDE SEQUENCE</scope>
</reference>